<feature type="compositionally biased region" description="Polar residues" evidence="3">
    <location>
        <begin position="102"/>
        <end position="111"/>
    </location>
</feature>
<dbReference type="Proteomes" id="UP000580043">
    <property type="component" value="Unassembled WGS sequence"/>
</dbReference>
<gene>
    <name evidence="5" type="ORF">HHL15_25550</name>
</gene>
<dbReference type="Pfam" id="PF01113">
    <property type="entry name" value="DapB_N"/>
    <property type="match status" value="1"/>
</dbReference>
<dbReference type="SUPFAM" id="SSF51735">
    <property type="entry name" value="NAD(P)-binding Rossmann-fold domains"/>
    <property type="match status" value="1"/>
</dbReference>
<dbReference type="InterPro" id="IPR000846">
    <property type="entry name" value="DapB_N"/>
</dbReference>
<keyword evidence="6" id="KW-1185">Reference proteome</keyword>
<name>A0A848GCR4_9RHOO</name>
<keyword evidence="2" id="KW-0560">Oxidoreductase</keyword>
<evidence type="ECO:0000259" key="4">
    <source>
        <dbReference type="Pfam" id="PF01113"/>
    </source>
</evidence>
<protein>
    <recommendedName>
        <fullName evidence="4">Dihydrodipicolinate reductase N-terminal domain-containing protein</fullName>
    </recommendedName>
</protein>
<feature type="domain" description="Dihydrodipicolinate reductase N-terminal" evidence="4">
    <location>
        <begin position="6"/>
        <end position="79"/>
    </location>
</feature>
<dbReference type="AlphaFoldDB" id="A0A848GCR4"/>
<accession>A0A848GCR4</accession>
<organism evidence="5 6">
    <name type="scientific">Zoogloea dura</name>
    <dbReference type="NCBI Taxonomy" id="2728840"/>
    <lineage>
        <taxon>Bacteria</taxon>
        <taxon>Pseudomonadati</taxon>
        <taxon>Pseudomonadota</taxon>
        <taxon>Betaproteobacteria</taxon>
        <taxon>Rhodocyclales</taxon>
        <taxon>Zoogloeaceae</taxon>
        <taxon>Zoogloea</taxon>
    </lineage>
</organism>
<dbReference type="EMBL" id="JABBGA010000051">
    <property type="protein sequence ID" value="NML29114.1"/>
    <property type="molecule type" value="Genomic_DNA"/>
</dbReference>
<dbReference type="GO" id="GO:0008839">
    <property type="term" value="F:4-hydroxy-tetrahydrodipicolinate reductase"/>
    <property type="evidence" value="ECO:0007669"/>
    <property type="project" value="InterPro"/>
</dbReference>
<feature type="region of interest" description="Disordered" evidence="3">
    <location>
        <begin position="102"/>
        <end position="146"/>
    </location>
</feature>
<sequence>MSAPYRIMVWGPGRMGSLCIWEISHSPAFELVGVRAYSESKCGVDAGDLVGIAPMGITLTCDVDALLRIDCDCIVYTAHDEGRYHTDDEILMLLAAGKNVVTPQGSRSYPSDINPPPHRRRSLAQPPTPARQPETHPRSQPAIAWS</sequence>
<evidence type="ECO:0000256" key="1">
    <source>
        <dbReference type="ARBA" id="ARBA00022857"/>
    </source>
</evidence>
<dbReference type="GO" id="GO:0009089">
    <property type="term" value="P:lysine biosynthetic process via diaminopimelate"/>
    <property type="evidence" value="ECO:0007669"/>
    <property type="project" value="InterPro"/>
</dbReference>
<dbReference type="CDD" id="cd24146">
    <property type="entry name" value="nat-AmDH_N_like"/>
    <property type="match status" value="1"/>
</dbReference>
<dbReference type="Gene3D" id="3.40.50.720">
    <property type="entry name" value="NAD(P)-binding Rossmann-like Domain"/>
    <property type="match status" value="1"/>
</dbReference>
<evidence type="ECO:0000313" key="6">
    <source>
        <dbReference type="Proteomes" id="UP000580043"/>
    </source>
</evidence>
<evidence type="ECO:0000256" key="3">
    <source>
        <dbReference type="SAM" id="MobiDB-lite"/>
    </source>
</evidence>
<dbReference type="InterPro" id="IPR036291">
    <property type="entry name" value="NAD(P)-bd_dom_sf"/>
</dbReference>
<comment type="caution">
    <text evidence="5">The sequence shown here is derived from an EMBL/GenBank/DDBJ whole genome shotgun (WGS) entry which is preliminary data.</text>
</comment>
<keyword evidence="1" id="KW-0521">NADP</keyword>
<proteinExistence type="predicted"/>
<evidence type="ECO:0000256" key="2">
    <source>
        <dbReference type="ARBA" id="ARBA00023002"/>
    </source>
</evidence>
<evidence type="ECO:0000313" key="5">
    <source>
        <dbReference type="EMBL" id="NML29114.1"/>
    </source>
</evidence>
<reference evidence="5 6" key="1">
    <citation type="submission" date="2020-04" db="EMBL/GenBank/DDBJ databases">
        <title>Zoogloea sp. G-4-1-14 isolated from soil.</title>
        <authorList>
            <person name="Dahal R.H."/>
        </authorList>
    </citation>
    <scope>NUCLEOTIDE SEQUENCE [LARGE SCALE GENOMIC DNA]</scope>
    <source>
        <strain evidence="5 6">G-4-1-14</strain>
    </source>
</reference>